<dbReference type="AlphaFoldDB" id="A0A9W4DWD8"/>
<evidence type="ECO:0000256" key="3">
    <source>
        <dbReference type="ARBA" id="ARBA00023163"/>
    </source>
</evidence>
<keyword evidence="3" id="KW-0804">Transcription</keyword>
<dbReference type="InterPro" id="IPR000792">
    <property type="entry name" value="Tscrpt_reg_LuxR_C"/>
</dbReference>
<dbReference type="EMBL" id="CAJSLV010000086">
    <property type="protein sequence ID" value="CAG6397400.1"/>
    <property type="molecule type" value="Genomic_DNA"/>
</dbReference>
<comment type="caution">
    <text evidence="5">The sequence shown here is derived from an EMBL/GenBank/DDBJ whole genome shotgun (WGS) entry which is preliminary data.</text>
</comment>
<dbReference type="SUPFAM" id="SSF46894">
    <property type="entry name" value="C-terminal effector domain of the bipartite response regulators"/>
    <property type="match status" value="1"/>
</dbReference>
<dbReference type="SMART" id="SM00421">
    <property type="entry name" value="HTH_LUXR"/>
    <property type="match status" value="1"/>
</dbReference>
<evidence type="ECO:0000259" key="4">
    <source>
        <dbReference type="PROSITE" id="PS50043"/>
    </source>
</evidence>
<dbReference type="InterPro" id="IPR036388">
    <property type="entry name" value="WH-like_DNA-bd_sf"/>
</dbReference>
<feature type="domain" description="HTH luxR-type" evidence="4">
    <location>
        <begin position="1"/>
        <end position="47"/>
    </location>
</feature>
<dbReference type="Pfam" id="PF00196">
    <property type="entry name" value="GerE"/>
    <property type="match status" value="1"/>
</dbReference>
<evidence type="ECO:0000256" key="1">
    <source>
        <dbReference type="ARBA" id="ARBA00023015"/>
    </source>
</evidence>
<organism evidence="5 6">
    <name type="scientific">Actinacidiphila cocklensis</name>
    <dbReference type="NCBI Taxonomy" id="887465"/>
    <lineage>
        <taxon>Bacteria</taxon>
        <taxon>Bacillati</taxon>
        <taxon>Actinomycetota</taxon>
        <taxon>Actinomycetes</taxon>
        <taxon>Kitasatosporales</taxon>
        <taxon>Streptomycetaceae</taxon>
        <taxon>Actinacidiphila</taxon>
    </lineage>
</organism>
<gene>
    <name evidence="5" type="ORF">SCOCK_540001</name>
</gene>
<dbReference type="PANTHER" id="PTHR44688:SF16">
    <property type="entry name" value="DNA-BINDING TRANSCRIPTIONAL ACTIVATOR DEVR_DOSR"/>
    <property type="match status" value="1"/>
</dbReference>
<keyword evidence="6" id="KW-1185">Reference proteome</keyword>
<keyword evidence="2" id="KW-0238">DNA-binding</keyword>
<dbReference type="PANTHER" id="PTHR44688">
    <property type="entry name" value="DNA-BINDING TRANSCRIPTIONAL ACTIVATOR DEVR_DOSR"/>
    <property type="match status" value="1"/>
</dbReference>
<accession>A0A9W4DWD8</accession>
<evidence type="ECO:0000313" key="6">
    <source>
        <dbReference type="Proteomes" id="UP001152519"/>
    </source>
</evidence>
<evidence type="ECO:0000256" key="2">
    <source>
        <dbReference type="ARBA" id="ARBA00023125"/>
    </source>
</evidence>
<dbReference type="InterPro" id="IPR016032">
    <property type="entry name" value="Sig_transdc_resp-reg_C-effctor"/>
</dbReference>
<evidence type="ECO:0000313" key="5">
    <source>
        <dbReference type="EMBL" id="CAG6397400.1"/>
    </source>
</evidence>
<dbReference type="Proteomes" id="UP001152519">
    <property type="component" value="Unassembled WGS sequence"/>
</dbReference>
<protein>
    <recommendedName>
        <fullName evidence="4">HTH luxR-type domain-containing protein</fullName>
    </recommendedName>
</protein>
<dbReference type="PRINTS" id="PR00038">
    <property type="entry name" value="HTHLUXR"/>
</dbReference>
<dbReference type="Gene3D" id="1.10.10.10">
    <property type="entry name" value="Winged helix-like DNA-binding domain superfamily/Winged helix DNA-binding domain"/>
    <property type="match status" value="1"/>
</dbReference>
<proteinExistence type="predicted"/>
<dbReference type="PROSITE" id="PS50043">
    <property type="entry name" value="HTH_LUXR_2"/>
    <property type="match status" value="1"/>
</dbReference>
<dbReference type="GO" id="GO:0003677">
    <property type="term" value="F:DNA binding"/>
    <property type="evidence" value="ECO:0007669"/>
    <property type="project" value="UniProtKB-KW"/>
</dbReference>
<keyword evidence="1" id="KW-0805">Transcription regulation</keyword>
<reference evidence="5" key="1">
    <citation type="submission" date="2021-05" db="EMBL/GenBank/DDBJ databases">
        <authorList>
            <person name="Arsene-Ploetze F."/>
        </authorList>
    </citation>
    <scope>NUCLEOTIDE SEQUENCE</scope>
    <source>
        <strain evidence="5">DSM 42138</strain>
    </source>
</reference>
<dbReference type="GO" id="GO:0006355">
    <property type="term" value="P:regulation of DNA-templated transcription"/>
    <property type="evidence" value="ECO:0007669"/>
    <property type="project" value="InterPro"/>
</dbReference>
<sequence length="47" mass="5393">MAEGMTNRIIARELGIAEWTVVNHLRKVMRKLGCQSRVQVTRRLSSP</sequence>
<name>A0A9W4DWD8_9ACTN</name>
<dbReference type="CDD" id="cd06170">
    <property type="entry name" value="LuxR_C_like"/>
    <property type="match status" value="1"/>
</dbReference>